<dbReference type="EMBL" id="JARXIC010000005">
    <property type="protein sequence ID" value="MDQ8193653.1"/>
    <property type="molecule type" value="Genomic_DNA"/>
</dbReference>
<name>A0ABU1AHJ1_9BACT</name>
<sequence>MSKNLIEALENYTGKTICYTGGKGSGKTTYATLMALVTSENREELAIATLDLDPTTPYNQDSLLRNSIDLDIPQIEYDLSSAALSAELGKYQLIIIDLPLKDDLPIQLQSKAAQRKMAHKSDQEKDKYCKEWYQSFLKSMRSALFILPGNEIGRATYDAMKLISKYDLSTPTTGLKYFDAPTPDGLIYFPKIGEVFEEMNIELSQGAEPLTQSDEFEGIIHMVYDEDSNLLFDDDYRLHYESILCAEIEHSMIF</sequence>
<proteinExistence type="predicted"/>
<organism evidence="1 2">
    <name type="scientific">Thalassobacterium sedimentorum</name>
    <dbReference type="NCBI Taxonomy" id="3041258"/>
    <lineage>
        <taxon>Bacteria</taxon>
        <taxon>Pseudomonadati</taxon>
        <taxon>Verrucomicrobiota</taxon>
        <taxon>Opitutia</taxon>
        <taxon>Puniceicoccales</taxon>
        <taxon>Coraliomargaritaceae</taxon>
        <taxon>Thalassobacterium</taxon>
    </lineage>
</organism>
<gene>
    <name evidence="1" type="ORF">QEH59_04420</name>
</gene>
<accession>A0ABU1AHJ1</accession>
<comment type="caution">
    <text evidence="1">The sequence shown here is derived from an EMBL/GenBank/DDBJ whole genome shotgun (WGS) entry which is preliminary data.</text>
</comment>
<dbReference type="SUPFAM" id="SSF52540">
    <property type="entry name" value="P-loop containing nucleoside triphosphate hydrolases"/>
    <property type="match status" value="1"/>
</dbReference>
<dbReference type="RefSeq" id="WP_308984136.1">
    <property type="nucleotide sequence ID" value="NZ_JARXIC010000005.1"/>
</dbReference>
<keyword evidence="2" id="KW-1185">Reference proteome</keyword>
<reference evidence="1 2" key="1">
    <citation type="submission" date="2023-04" db="EMBL/GenBank/DDBJ databases">
        <title>A novel bacteria isolated from coastal sediment.</title>
        <authorList>
            <person name="Liu X.-J."/>
            <person name="Du Z.-J."/>
        </authorList>
    </citation>
    <scope>NUCLEOTIDE SEQUENCE [LARGE SCALE GENOMIC DNA]</scope>
    <source>
        <strain evidence="1 2">SDUM461004</strain>
    </source>
</reference>
<protein>
    <submittedName>
        <fullName evidence="1">Uncharacterized protein</fullName>
    </submittedName>
</protein>
<evidence type="ECO:0000313" key="1">
    <source>
        <dbReference type="EMBL" id="MDQ8193653.1"/>
    </source>
</evidence>
<dbReference type="Proteomes" id="UP001243717">
    <property type="component" value="Unassembled WGS sequence"/>
</dbReference>
<evidence type="ECO:0000313" key="2">
    <source>
        <dbReference type="Proteomes" id="UP001243717"/>
    </source>
</evidence>
<dbReference type="InterPro" id="IPR027417">
    <property type="entry name" value="P-loop_NTPase"/>
</dbReference>